<dbReference type="GO" id="GO:0016810">
    <property type="term" value="F:hydrolase activity, acting on carbon-nitrogen (but not peptide) bonds"/>
    <property type="evidence" value="ECO:0007669"/>
    <property type="project" value="InterPro"/>
</dbReference>
<evidence type="ECO:0000313" key="8">
    <source>
        <dbReference type="Proteomes" id="UP000886780"/>
    </source>
</evidence>
<feature type="binding site" evidence="4">
    <location>
        <position position="276"/>
    </location>
    <ligand>
        <name>Zn(2+)</name>
        <dbReference type="ChEBI" id="CHEBI:29105"/>
        <label>1</label>
        <note>catalytic</note>
    </ligand>
</feature>
<feature type="binding site" description="via carbamate group" evidence="4">
    <location>
        <position position="153"/>
    </location>
    <ligand>
        <name>Zn(2+)</name>
        <dbReference type="ChEBI" id="CHEBI:29105"/>
        <label>1</label>
        <note>catalytic</note>
    </ligand>
</feature>
<feature type="binding site" description="via carbamate group" evidence="4">
    <location>
        <position position="153"/>
    </location>
    <ligand>
        <name>Zn(2+)</name>
        <dbReference type="ChEBI" id="CHEBI:29105"/>
        <label>2</label>
        <note>catalytic</note>
    </ligand>
</feature>
<feature type="binding site" evidence="3">
    <location>
        <position position="128"/>
    </location>
    <ligand>
        <name>substrate</name>
    </ligand>
</feature>
<feature type="binding site" evidence="4">
    <location>
        <position position="192"/>
    </location>
    <ligand>
        <name>Zn(2+)</name>
        <dbReference type="ChEBI" id="CHEBI:29105"/>
        <label>2</label>
        <note>catalytic</note>
    </ligand>
</feature>
<protein>
    <recommendedName>
        <fullName evidence="1">Isoaspartyl dipeptidase</fullName>
        <ecNumber evidence="1">3.4.19.-</ecNumber>
    </recommendedName>
</protein>
<dbReference type="GO" id="GO:0008798">
    <property type="term" value="F:beta-aspartyl-peptidase activity"/>
    <property type="evidence" value="ECO:0007669"/>
    <property type="project" value="InterPro"/>
</dbReference>
<sequence length="380" mass="41374">MLIIKGADVYAPEHLGVRDVLVCGGSIEMVDENIPVYYKECQVIDGSGMILTPGFVDQHVHLTGGGGEGSFHTRAPEARLSELIAGGVTTVVGLLGTDGITRSVENLLAKVKALREEGITAYCLTGSYGWPSVTVTGDLRKDIVFVEEILGLKLAVSDHRAPNISVEDLIRAASDVRVAGMLSGKAGILTLHMGDDPRGLEPVFQALDRTSIPIKTFRPTHIARNWDLCEQAMKFAQMGGYIDITCDFGPYRKVTEALRRARKAKVDIRRITISSDGQGSWSDYDEEGNLVRIGVSSVSAMHRQFRGLVLEDGEELETALSLATLNPARALELPRKGRIQAGADGDILLMRREDLSLDTVLSMGRVMMKHGEIQVRGTYE</sequence>
<dbReference type="GO" id="GO:0046872">
    <property type="term" value="F:metal ion binding"/>
    <property type="evidence" value="ECO:0007669"/>
    <property type="project" value="UniProtKB-KW"/>
</dbReference>
<feature type="binding site" evidence="3">
    <location>
        <begin position="66"/>
        <end position="68"/>
    </location>
    <ligand>
        <name>substrate</name>
    </ligand>
</feature>
<feature type="binding site" evidence="4">
    <location>
        <position position="59"/>
    </location>
    <ligand>
        <name>Zn(2+)</name>
        <dbReference type="ChEBI" id="CHEBI:29105"/>
        <label>1</label>
        <note>catalytic</note>
    </ligand>
</feature>
<evidence type="ECO:0000256" key="5">
    <source>
        <dbReference type="PIRSR" id="PIRSR001238-50"/>
    </source>
</evidence>
<dbReference type="InterPro" id="IPR011059">
    <property type="entry name" value="Metal-dep_hydrolase_composite"/>
</dbReference>
<feature type="binding site" evidence="3">
    <location>
        <position position="97"/>
    </location>
    <ligand>
        <name>substrate</name>
    </ligand>
</feature>
<dbReference type="PIRSF" id="PIRSF001238">
    <property type="entry name" value="IadA"/>
    <property type="match status" value="1"/>
</dbReference>
<dbReference type="InterPro" id="IPR032466">
    <property type="entry name" value="Metal_Hydrolase"/>
</dbReference>
<evidence type="ECO:0000256" key="3">
    <source>
        <dbReference type="PIRSR" id="PIRSR001238-2"/>
    </source>
</evidence>
<name>A0A9D1W4S8_9FIRM</name>
<feature type="modified residue" description="N6-carboxylysine" evidence="5">
    <location>
        <position position="153"/>
    </location>
</feature>
<feature type="binding site" evidence="3">
    <location>
        <position position="160"/>
    </location>
    <ligand>
        <name>substrate</name>
    </ligand>
</feature>
<evidence type="ECO:0000256" key="1">
    <source>
        <dbReference type="PIRNR" id="PIRNR001238"/>
    </source>
</evidence>
<proteinExistence type="inferred from homology"/>
<comment type="PTM">
    <text evidence="1">Carboxylation allows a single lysine to coordinate two zinc ions.</text>
</comment>
<feature type="binding site" evidence="3">
    <location>
        <position position="224"/>
    </location>
    <ligand>
        <name>substrate</name>
    </ligand>
</feature>
<comment type="PTM">
    <text evidence="5">Carbamylation allows a single lysine to coordinate two zinc ions.</text>
</comment>
<comment type="caution">
    <text evidence="7">The sequence shown here is derived from an EMBL/GenBank/DDBJ whole genome shotgun (WGS) entry which is preliminary data.</text>
</comment>
<evidence type="ECO:0000256" key="2">
    <source>
        <dbReference type="PIRSR" id="PIRSR001238-1"/>
    </source>
</evidence>
<keyword evidence="1" id="KW-0482">Metalloprotease</keyword>
<comment type="similarity">
    <text evidence="1">Belongs to the peptidase M38 family.</text>
</comment>
<dbReference type="GO" id="GO:0006508">
    <property type="term" value="P:proteolysis"/>
    <property type="evidence" value="ECO:0007669"/>
    <property type="project" value="UniProtKB-KW"/>
</dbReference>
<keyword evidence="1 7" id="KW-0378">Hydrolase</keyword>
<keyword evidence="1" id="KW-0645">Protease</keyword>
<evidence type="ECO:0000256" key="4">
    <source>
        <dbReference type="PIRSR" id="PIRSR001238-3"/>
    </source>
</evidence>
<dbReference type="PANTHER" id="PTHR11647">
    <property type="entry name" value="HYDRANTOINASE/DIHYDROPYRIMIDINASE FAMILY MEMBER"/>
    <property type="match status" value="1"/>
</dbReference>
<feature type="binding site" evidence="3">
    <location>
        <position position="280"/>
    </location>
    <ligand>
        <name>substrate</name>
    </ligand>
</feature>
<dbReference type="Gene3D" id="3.20.20.140">
    <property type="entry name" value="Metal-dependent hydrolases"/>
    <property type="match status" value="1"/>
</dbReference>
<gene>
    <name evidence="7" type="primary">iadA</name>
    <name evidence="7" type="ORF">IAA28_07350</name>
</gene>
<dbReference type="InterPro" id="IPR006680">
    <property type="entry name" value="Amidohydro-rel"/>
</dbReference>
<feature type="binding site" evidence="4">
    <location>
        <position position="221"/>
    </location>
    <ligand>
        <name>Zn(2+)</name>
        <dbReference type="ChEBI" id="CHEBI:29105"/>
        <label>2</label>
        <note>catalytic</note>
    </ligand>
</feature>
<dbReference type="GO" id="GO:0008237">
    <property type="term" value="F:metallopeptidase activity"/>
    <property type="evidence" value="ECO:0007669"/>
    <property type="project" value="UniProtKB-KW"/>
</dbReference>
<dbReference type="GO" id="GO:0005737">
    <property type="term" value="C:cytoplasm"/>
    <property type="evidence" value="ECO:0007669"/>
    <property type="project" value="UniProtKB-SubCell"/>
</dbReference>
<comment type="subcellular location">
    <subcellularLocation>
        <location evidence="1">Cytoplasm</location>
    </subcellularLocation>
</comment>
<dbReference type="Pfam" id="PF01979">
    <property type="entry name" value="Amidohydro_1"/>
    <property type="match status" value="1"/>
</dbReference>
<dbReference type="InterPro" id="IPR050378">
    <property type="entry name" value="Metallo-dep_Hydrolases_sf"/>
</dbReference>
<reference evidence="7" key="1">
    <citation type="journal article" date="2021" name="PeerJ">
        <title>Extensive microbial diversity within the chicken gut microbiome revealed by metagenomics and culture.</title>
        <authorList>
            <person name="Gilroy R."/>
            <person name="Ravi A."/>
            <person name="Getino M."/>
            <person name="Pursley I."/>
            <person name="Horton D.L."/>
            <person name="Alikhan N.F."/>
            <person name="Baker D."/>
            <person name="Gharbi K."/>
            <person name="Hall N."/>
            <person name="Watson M."/>
            <person name="Adriaenssens E.M."/>
            <person name="Foster-Nyarko E."/>
            <person name="Jarju S."/>
            <person name="Secka A."/>
            <person name="Antonio M."/>
            <person name="Oren A."/>
            <person name="Chaudhuri R.R."/>
            <person name="La Ragione R."/>
            <person name="Hildebrand F."/>
            <person name="Pallen M.J."/>
        </authorList>
    </citation>
    <scope>NUCLEOTIDE SEQUENCE</scope>
    <source>
        <strain evidence="7">ChiGjej4B4-12881</strain>
    </source>
</reference>
<comment type="function">
    <text evidence="1">Catalyzes the hydrolytic cleavage of a subset of L-isoaspartyl (L-beta-aspartyl) dipeptides. Used to degrade proteins damaged by L-isoaspartyl residues formation.</text>
</comment>
<dbReference type="SUPFAM" id="SSF51556">
    <property type="entry name" value="Metallo-dependent hydrolases"/>
    <property type="match status" value="1"/>
</dbReference>
<evidence type="ECO:0000313" key="7">
    <source>
        <dbReference type="EMBL" id="HIX52604.1"/>
    </source>
</evidence>
<dbReference type="EC" id="3.4.19.-" evidence="1"/>
<dbReference type="AlphaFoldDB" id="A0A9D1W4S8"/>
<dbReference type="Gene3D" id="2.30.40.10">
    <property type="entry name" value="Urease, subunit C, domain 1"/>
    <property type="match status" value="1"/>
</dbReference>
<dbReference type="Proteomes" id="UP000886780">
    <property type="component" value="Unassembled WGS sequence"/>
</dbReference>
<accession>A0A9D1W4S8</accession>
<organism evidence="7 8">
    <name type="scientific">Candidatus Lachnoclostridium stercoripullorum</name>
    <dbReference type="NCBI Taxonomy" id="2838635"/>
    <lineage>
        <taxon>Bacteria</taxon>
        <taxon>Bacillati</taxon>
        <taxon>Bacillota</taxon>
        <taxon>Clostridia</taxon>
        <taxon>Lachnospirales</taxon>
        <taxon>Lachnospiraceae</taxon>
    </lineage>
</organism>
<keyword evidence="1 4" id="KW-0479">Metal-binding</keyword>
<dbReference type="EMBL" id="DXEU01000130">
    <property type="protein sequence ID" value="HIX52604.1"/>
    <property type="molecule type" value="Genomic_DNA"/>
</dbReference>
<feature type="active site" description="Proton acceptor" evidence="2">
    <location>
        <position position="276"/>
    </location>
</feature>
<keyword evidence="1 4" id="KW-0862">Zinc</keyword>
<feature type="domain" description="Amidohydrolase-related" evidence="6">
    <location>
        <begin position="50"/>
        <end position="365"/>
    </location>
</feature>
<reference evidence="7" key="2">
    <citation type="submission" date="2021-04" db="EMBL/GenBank/DDBJ databases">
        <authorList>
            <person name="Gilroy R."/>
        </authorList>
    </citation>
    <scope>NUCLEOTIDE SEQUENCE</scope>
    <source>
        <strain evidence="7">ChiGjej4B4-12881</strain>
    </source>
</reference>
<evidence type="ECO:0000259" key="6">
    <source>
        <dbReference type="Pfam" id="PF01979"/>
    </source>
</evidence>
<dbReference type="SUPFAM" id="SSF51338">
    <property type="entry name" value="Composite domain of metallo-dependent hydrolases"/>
    <property type="match status" value="1"/>
</dbReference>
<dbReference type="PANTHER" id="PTHR11647:SF1">
    <property type="entry name" value="COLLAPSIN RESPONSE MEDIATOR PROTEIN"/>
    <property type="match status" value="1"/>
</dbReference>
<dbReference type="NCBIfam" id="TIGR01975">
    <property type="entry name" value="isoAsp_dipep"/>
    <property type="match status" value="1"/>
</dbReference>
<feature type="binding site" evidence="4">
    <location>
        <position position="61"/>
    </location>
    <ligand>
        <name>Zn(2+)</name>
        <dbReference type="ChEBI" id="CHEBI:29105"/>
        <label>1</label>
        <note>catalytic</note>
    </ligand>
</feature>
<dbReference type="InterPro" id="IPR010229">
    <property type="entry name" value="Pept_M38_dipep"/>
</dbReference>
<comment type="cofactor">
    <cofactor evidence="1 4">
        <name>Zn(2+)</name>
        <dbReference type="ChEBI" id="CHEBI:29105"/>
    </cofactor>
    <text evidence="1 4">Binds 2 Zn(2+) ions per subunit.</text>
</comment>